<dbReference type="InterPro" id="IPR006059">
    <property type="entry name" value="SBP"/>
</dbReference>
<keyword evidence="7" id="KW-0449">Lipoprotein</keyword>
<comment type="subcellular location">
    <subcellularLocation>
        <location evidence="1">Periplasm</location>
    </subcellularLocation>
</comment>
<evidence type="ECO:0000256" key="3">
    <source>
        <dbReference type="ARBA" id="ARBA00022475"/>
    </source>
</evidence>
<dbReference type="Proteomes" id="UP001208935">
    <property type="component" value="Unassembled WGS sequence"/>
</dbReference>
<comment type="similarity">
    <text evidence="2">Belongs to the bacterial solute-binding protein 1 family.</text>
</comment>
<reference evidence="10" key="1">
    <citation type="submission" date="2023-07" db="EMBL/GenBank/DDBJ databases">
        <title>Verminephrobacter genomes.</title>
        <authorList>
            <person name="Lund M.B."/>
        </authorList>
    </citation>
    <scope>NUCLEOTIDE SEQUENCE [LARGE SCALE GENOMIC DNA]</scope>
    <source>
        <strain evidence="10">AtM5-05</strain>
    </source>
</reference>
<dbReference type="PANTHER" id="PTHR43649">
    <property type="entry name" value="ARABINOSE-BINDING PROTEIN-RELATED"/>
    <property type="match status" value="1"/>
</dbReference>
<evidence type="ECO:0000256" key="4">
    <source>
        <dbReference type="ARBA" id="ARBA00022729"/>
    </source>
</evidence>
<sequence>MKNTLARSLAFRLGRAVGLAACALSLAGVPAAPAFAQQQLRVWWAKAFYQSEDLALFEMIRKFEAKYPAIKVELSQYPPQDMLPKTVAALDSGAPPDVAYSDVYDFQVTAKWAYEGKIDDLSELLAPMRERFAPSAVEAVHLYNHATRKRAYYAFPIMQQTIYTMYWKDMLETAGFKQSDIPTGWKDYWRFWCEKVQPAYRKKTGSRVYAVGQSLGVDSTDAAWAFLTFADAYNVRLVDGEGKLLVDDPAVRQGLIDALTDYTDLYAKGCVPPSAMSWKDPDNNVAFHNRTTVLTHNPTISIPGKWLDDMNNPVLTDSQRATARKNYTELIVTGGFPDKPDGSRMTYRASVKTGVIFRDARNKAAAKQFVAFLLDEANLTPYVEGTLGRWYPVTRAAQQRAFWQSDPHRLAVHKQFTHGTVPFEFTKDYRFAVLNNENVWAKAMSRVVNEKLAVDKAVDEMIARIKTVVAQ</sequence>
<feature type="signal peptide" evidence="8">
    <location>
        <begin position="1"/>
        <end position="36"/>
    </location>
</feature>
<evidence type="ECO:0000256" key="6">
    <source>
        <dbReference type="ARBA" id="ARBA00023139"/>
    </source>
</evidence>
<gene>
    <name evidence="9" type="ORF">D5039_14700</name>
</gene>
<accession>A0ABT3KX04</accession>
<keyword evidence="5" id="KW-0472">Membrane</keyword>
<evidence type="ECO:0000313" key="10">
    <source>
        <dbReference type="Proteomes" id="UP001208935"/>
    </source>
</evidence>
<dbReference type="RefSeq" id="WP_029554499.1">
    <property type="nucleotide sequence ID" value="NZ_QZCV01000002.1"/>
</dbReference>
<name>A0ABT3KX04_9BURK</name>
<evidence type="ECO:0000313" key="9">
    <source>
        <dbReference type="EMBL" id="MCW5322355.1"/>
    </source>
</evidence>
<dbReference type="SUPFAM" id="SSF53850">
    <property type="entry name" value="Periplasmic binding protein-like II"/>
    <property type="match status" value="1"/>
</dbReference>
<feature type="chain" id="PRO_5046311257" evidence="8">
    <location>
        <begin position="37"/>
        <end position="471"/>
    </location>
</feature>
<dbReference type="PANTHER" id="PTHR43649:SF33">
    <property type="entry name" value="POLYGALACTURONAN_RHAMNOGALACTURONAN-BINDING PROTEIN YTCQ"/>
    <property type="match status" value="1"/>
</dbReference>
<comment type="caution">
    <text evidence="9">The sequence shown here is derived from an EMBL/GenBank/DDBJ whole genome shotgun (WGS) entry which is preliminary data.</text>
</comment>
<dbReference type="GeneID" id="77320591"/>
<dbReference type="InterPro" id="IPR050490">
    <property type="entry name" value="Bact_solute-bd_prot1"/>
</dbReference>
<proteinExistence type="inferred from homology"/>
<keyword evidence="10" id="KW-1185">Reference proteome</keyword>
<evidence type="ECO:0000256" key="5">
    <source>
        <dbReference type="ARBA" id="ARBA00023136"/>
    </source>
</evidence>
<evidence type="ECO:0000256" key="8">
    <source>
        <dbReference type="SAM" id="SignalP"/>
    </source>
</evidence>
<keyword evidence="3" id="KW-1003">Cell membrane</keyword>
<dbReference type="EMBL" id="QZCW01000002">
    <property type="protein sequence ID" value="MCW5322355.1"/>
    <property type="molecule type" value="Genomic_DNA"/>
</dbReference>
<evidence type="ECO:0000256" key="2">
    <source>
        <dbReference type="ARBA" id="ARBA00008520"/>
    </source>
</evidence>
<keyword evidence="6" id="KW-0564">Palmitate</keyword>
<evidence type="ECO:0000256" key="1">
    <source>
        <dbReference type="ARBA" id="ARBA00004418"/>
    </source>
</evidence>
<dbReference type="Pfam" id="PF13416">
    <property type="entry name" value="SBP_bac_8"/>
    <property type="match status" value="1"/>
</dbReference>
<dbReference type="Gene3D" id="3.40.190.10">
    <property type="entry name" value="Periplasmic binding protein-like II"/>
    <property type="match status" value="1"/>
</dbReference>
<organism evidence="9 10">
    <name type="scientific">Verminephrobacter aporrectodeae subsp. tuberculatae</name>
    <dbReference type="NCBI Taxonomy" id="1110392"/>
    <lineage>
        <taxon>Bacteria</taxon>
        <taxon>Pseudomonadati</taxon>
        <taxon>Pseudomonadota</taxon>
        <taxon>Betaproteobacteria</taxon>
        <taxon>Burkholderiales</taxon>
        <taxon>Comamonadaceae</taxon>
        <taxon>Verminephrobacter</taxon>
    </lineage>
</organism>
<keyword evidence="4 8" id="KW-0732">Signal</keyword>
<protein>
    <submittedName>
        <fullName evidence="9">Carbohydrate ABC transporter substrate-binding protein</fullName>
    </submittedName>
</protein>
<evidence type="ECO:0000256" key="7">
    <source>
        <dbReference type="ARBA" id="ARBA00023288"/>
    </source>
</evidence>